<evidence type="ECO:0000259" key="4">
    <source>
        <dbReference type="PROSITE" id="PS50893"/>
    </source>
</evidence>
<comment type="caution">
    <text evidence="5">The sequence shown here is derived from an EMBL/GenBank/DDBJ whole genome shotgun (WGS) entry which is preliminary data.</text>
</comment>
<dbReference type="SMART" id="SM00382">
    <property type="entry name" value="AAA"/>
    <property type="match status" value="1"/>
</dbReference>
<dbReference type="GO" id="GO:0016887">
    <property type="term" value="F:ATP hydrolysis activity"/>
    <property type="evidence" value="ECO:0007669"/>
    <property type="project" value="InterPro"/>
</dbReference>
<proteinExistence type="predicted"/>
<dbReference type="Pfam" id="PF00005">
    <property type="entry name" value="ABC_tran"/>
    <property type="match status" value="1"/>
</dbReference>
<dbReference type="PANTHER" id="PTHR42939:SF1">
    <property type="entry name" value="ABC TRANSPORTER ATP-BINDING PROTEIN ALBC-RELATED"/>
    <property type="match status" value="1"/>
</dbReference>
<reference evidence="5 6" key="1">
    <citation type="submission" date="2014-04" db="EMBL/GenBank/DDBJ databases">
        <title>Draft genome sequence of Bacillus azotoformans MEV2011, a (co-) denitrifying strain unable to grow in the presence of oxygen.</title>
        <authorList>
            <person name="Nielsen M."/>
            <person name="Schreiber L."/>
            <person name="Finster K."/>
            <person name="Schramm A."/>
        </authorList>
    </citation>
    <scope>NUCLEOTIDE SEQUENCE [LARGE SCALE GENOMIC DNA]</scope>
    <source>
        <strain evidence="5 6">MEV2011</strain>
    </source>
</reference>
<dbReference type="InterPro" id="IPR003593">
    <property type="entry name" value="AAA+_ATPase"/>
</dbReference>
<evidence type="ECO:0000256" key="1">
    <source>
        <dbReference type="ARBA" id="ARBA00022448"/>
    </source>
</evidence>
<dbReference type="SUPFAM" id="SSF52540">
    <property type="entry name" value="P-loop containing nucleoside triphosphate hydrolases"/>
    <property type="match status" value="1"/>
</dbReference>
<dbReference type="Gene3D" id="3.40.50.300">
    <property type="entry name" value="P-loop containing nucleotide triphosphate hydrolases"/>
    <property type="match status" value="1"/>
</dbReference>
<accession>A0A072P3I5</accession>
<dbReference type="OrthoDB" id="2353216at2"/>
<dbReference type="CDD" id="cd03230">
    <property type="entry name" value="ABC_DR_subfamily_A"/>
    <property type="match status" value="1"/>
</dbReference>
<dbReference type="GO" id="GO:0005524">
    <property type="term" value="F:ATP binding"/>
    <property type="evidence" value="ECO:0007669"/>
    <property type="project" value="UniProtKB-KW"/>
</dbReference>
<dbReference type="PROSITE" id="PS50893">
    <property type="entry name" value="ABC_TRANSPORTER_2"/>
    <property type="match status" value="1"/>
</dbReference>
<dbReference type="Proteomes" id="UP000027936">
    <property type="component" value="Unassembled WGS sequence"/>
</dbReference>
<gene>
    <name evidence="5" type="ORF">M670_00057</name>
</gene>
<name>A0A072P3I5_SCHAZ</name>
<evidence type="ECO:0000313" key="6">
    <source>
        <dbReference type="Proteomes" id="UP000027936"/>
    </source>
</evidence>
<dbReference type="PATRIC" id="fig|1348973.3.peg.54"/>
<evidence type="ECO:0000313" key="5">
    <source>
        <dbReference type="EMBL" id="KEF40045.1"/>
    </source>
</evidence>
<dbReference type="AlphaFoldDB" id="A0A072P3I5"/>
<dbReference type="PROSITE" id="PS00211">
    <property type="entry name" value="ABC_TRANSPORTER_1"/>
    <property type="match status" value="1"/>
</dbReference>
<dbReference type="RefSeq" id="WP_081846942.1">
    <property type="nucleotide sequence ID" value="NZ_JJRY01000001.1"/>
</dbReference>
<sequence length="248" mass="27425">MEHNLMVEVNDLSKIYSPSNRIEHINFEITKGECFALCGGNGAGKSTVIQMIIGNVKPSSGMIKLSGMTMDMNRAVYKSLFSYMPDAMVFPKVLTGYEVLCFFADLSNVPKGRVDFLLEKVGLANDKDKKVREYSKGMQQRLALAQSLLPEAPLLILDEPTNGLDPYWVREFKNIIKEEKEKGTTILFSSHILSDVEELADRVAFMNNGRLLVTGTVEALTKGSADGSGAKTTLEEVFFSLVKAEQPV</sequence>
<dbReference type="InterPro" id="IPR003439">
    <property type="entry name" value="ABC_transporter-like_ATP-bd"/>
</dbReference>
<dbReference type="EMBL" id="JJRY01000001">
    <property type="protein sequence ID" value="KEF40045.1"/>
    <property type="molecule type" value="Genomic_DNA"/>
</dbReference>
<evidence type="ECO:0000256" key="3">
    <source>
        <dbReference type="ARBA" id="ARBA00022840"/>
    </source>
</evidence>
<dbReference type="InterPro" id="IPR051782">
    <property type="entry name" value="ABC_Transporter_VariousFunc"/>
</dbReference>
<feature type="domain" description="ABC transporter" evidence="4">
    <location>
        <begin position="7"/>
        <end position="233"/>
    </location>
</feature>
<keyword evidence="3" id="KW-0067">ATP-binding</keyword>
<keyword evidence="2" id="KW-0547">Nucleotide-binding</keyword>
<keyword evidence="1" id="KW-0813">Transport</keyword>
<evidence type="ECO:0000256" key="2">
    <source>
        <dbReference type="ARBA" id="ARBA00022741"/>
    </source>
</evidence>
<protein>
    <submittedName>
        <fullName evidence="5">ABC-type multidrug transport system, ATPase component</fullName>
    </submittedName>
</protein>
<dbReference type="PANTHER" id="PTHR42939">
    <property type="entry name" value="ABC TRANSPORTER ATP-BINDING PROTEIN ALBC-RELATED"/>
    <property type="match status" value="1"/>
</dbReference>
<dbReference type="InterPro" id="IPR027417">
    <property type="entry name" value="P-loop_NTPase"/>
</dbReference>
<organism evidence="5 6">
    <name type="scientific">Schinkia azotoformans MEV2011</name>
    <dbReference type="NCBI Taxonomy" id="1348973"/>
    <lineage>
        <taxon>Bacteria</taxon>
        <taxon>Bacillati</taxon>
        <taxon>Bacillota</taxon>
        <taxon>Bacilli</taxon>
        <taxon>Bacillales</taxon>
        <taxon>Bacillaceae</taxon>
        <taxon>Calidifontibacillus/Schinkia group</taxon>
        <taxon>Schinkia</taxon>
    </lineage>
</organism>
<dbReference type="InterPro" id="IPR017871">
    <property type="entry name" value="ABC_transporter-like_CS"/>
</dbReference>